<dbReference type="OrthoDB" id="3172239at2759"/>
<gene>
    <name evidence="1" type="ORF">BT96DRAFT_1021423</name>
</gene>
<evidence type="ECO:0000313" key="1">
    <source>
        <dbReference type="EMBL" id="KAE9396347.1"/>
    </source>
</evidence>
<dbReference type="Proteomes" id="UP000799118">
    <property type="component" value="Unassembled WGS sequence"/>
</dbReference>
<protein>
    <submittedName>
        <fullName evidence="1">Uncharacterized protein</fullName>
    </submittedName>
</protein>
<name>A0A6A4HGL1_9AGAR</name>
<sequence length="60" mass="7405">MPLMKCLVQREELKCKIQKLILEECKHLSADDVSELEEIVNVEWDEAEYRRRESFRFWNF</sequence>
<proteinExistence type="predicted"/>
<reference evidence="1" key="1">
    <citation type="journal article" date="2019" name="Environ. Microbiol.">
        <title>Fungal ecological strategies reflected in gene transcription - a case study of two litter decomposers.</title>
        <authorList>
            <person name="Barbi F."/>
            <person name="Kohler A."/>
            <person name="Barry K."/>
            <person name="Baskaran P."/>
            <person name="Daum C."/>
            <person name="Fauchery L."/>
            <person name="Ihrmark K."/>
            <person name="Kuo A."/>
            <person name="LaButti K."/>
            <person name="Lipzen A."/>
            <person name="Morin E."/>
            <person name="Grigoriev I.V."/>
            <person name="Henrissat B."/>
            <person name="Lindahl B."/>
            <person name="Martin F."/>
        </authorList>
    </citation>
    <scope>NUCLEOTIDE SEQUENCE</scope>
    <source>
        <strain evidence="1">JB14</strain>
    </source>
</reference>
<dbReference type="EMBL" id="ML769515">
    <property type="protein sequence ID" value="KAE9396347.1"/>
    <property type="molecule type" value="Genomic_DNA"/>
</dbReference>
<keyword evidence="2" id="KW-1185">Reference proteome</keyword>
<dbReference type="AlphaFoldDB" id="A0A6A4HGL1"/>
<accession>A0A6A4HGL1</accession>
<evidence type="ECO:0000313" key="2">
    <source>
        <dbReference type="Proteomes" id="UP000799118"/>
    </source>
</evidence>
<organism evidence="1 2">
    <name type="scientific">Gymnopus androsaceus JB14</name>
    <dbReference type="NCBI Taxonomy" id="1447944"/>
    <lineage>
        <taxon>Eukaryota</taxon>
        <taxon>Fungi</taxon>
        <taxon>Dikarya</taxon>
        <taxon>Basidiomycota</taxon>
        <taxon>Agaricomycotina</taxon>
        <taxon>Agaricomycetes</taxon>
        <taxon>Agaricomycetidae</taxon>
        <taxon>Agaricales</taxon>
        <taxon>Marasmiineae</taxon>
        <taxon>Omphalotaceae</taxon>
        <taxon>Gymnopus</taxon>
    </lineage>
</organism>